<dbReference type="Gene3D" id="2.60.40.10">
    <property type="entry name" value="Immunoglobulins"/>
    <property type="match status" value="5"/>
</dbReference>
<dbReference type="PANTHER" id="PTHR46957:SF3">
    <property type="entry name" value="CYTOKINE RECEPTOR"/>
    <property type="match status" value="1"/>
</dbReference>
<evidence type="ECO:0000313" key="7">
    <source>
        <dbReference type="RefSeq" id="XP_022102825.1"/>
    </source>
</evidence>
<evidence type="ECO:0000313" key="6">
    <source>
        <dbReference type="RefSeq" id="XP_022102824.1"/>
    </source>
</evidence>
<proteinExistence type="predicted"/>
<dbReference type="RefSeq" id="XP_022102834.1">
    <property type="nucleotide sequence ID" value="XM_022247142.1"/>
</dbReference>
<dbReference type="InterPro" id="IPR003961">
    <property type="entry name" value="FN3_dom"/>
</dbReference>
<keyword evidence="3" id="KW-0732">Signal</keyword>
<dbReference type="RefSeq" id="XP_022102825.1">
    <property type="nucleotide sequence ID" value="XM_022247133.1"/>
</dbReference>
<dbReference type="InterPro" id="IPR036116">
    <property type="entry name" value="FN3_sf"/>
</dbReference>
<feature type="compositionally biased region" description="Polar residues" evidence="1">
    <location>
        <begin position="987"/>
        <end position="998"/>
    </location>
</feature>
<organism evidence="5 10">
    <name type="scientific">Acanthaster planci</name>
    <name type="common">Crown-of-thorns starfish</name>
    <dbReference type="NCBI Taxonomy" id="133434"/>
    <lineage>
        <taxon>Eukaryota</taxon>
        <taxon>Metazoa</taxon>
        <taxon>Echinodermata</taxon>
        <taxon>Eleutherozoa</taxon>
        <taxon>Asterozoa</taxon>
        <taxon>Asteroidea</taxon>
        <taxon>Valvatacea</taxon>
        <taxon>Valvatida</taxon>
        <taxon>Acanthasteridae</taxon>
        <taxon>Acanthaster</taxon>
    </lineage>
</organism>
<feature type="compositionally biased region" description="Polar residues" evidence="1">
    <location>
        <begin position="1022"/>
        <end position="1045"/>
    </location>
</feature>
<dbReference type="InterPro" id="IPR050713">
    <property type="entry name" value="RTP_Phos/Ushers"/>
</dbReference>
<dbReference type="OrthoDB" id="9934532at2759"/>
<dbReference type="PANTHER" id="PTHR46957">
    <property type="entry name" value="CYTOKINE RECEPTOR"/>
    <property type="match status" value="1"/>
</dbReference>
<dbReference type="CDD" id="cd00063">
    <property type="entry name" value="FN3"/>
    <property type="match status" value="4"/>
</dbReference>
<protein>
    <submittedName>
        <fullName evidence="6 7">Interleukin-6 receptor subunit beta-like isoform X1</fullName>
    </submittedName>
</protein>
<dbReference type="RefSeq" id="XP_022102833.1">
    <property type="nucleotide sequence ID" value="XM_022247141.1"/>
</dbReference>
<feature type="domain" description="Fibronectin type-III" evidence="4">
    <location>
        <begin position="139"/>
        <end position="233"/>
    </location>
</feature>
<feature type="domain" description="Fibronectin type-III" evidence="4">
    <location>
        <begin position="541"/>
        <end position="643"/>
    </location>
</feature>
<evidence type="ECO:0000313" key="15">
    <source>
        <dbReference type="RefSeq" id="XP_022102834.1"/>
    </source>
</evidence>
<dbReference type="GeneID" id="110985797"/>
<evidence type="ECO:0000313" key="5">
    <source>
        <dbReference type="Proteomes" id="UP000694845"/>
    </source>
</evidence>
<feature type="transmembrane region" description="Helical" evidence="2">
    <location>
        <begin position="646"/>
        <end position="668"/>
    </location>
</feature>
<sequence>MALTSVARMLLTLLIAIWAQSGSAIAFNATLLPSGDTVVNGSDLNLTCTLHGQLNGKTAADIHWIACLKVNSDCGPISTSHRVEVTNSRTSILHLQDLRMPEEGGNEGMTYRCCFNCDGWNPNNYQTSATVYVGLPPFPVENLQCSSRNISNFTCSWDRGQYTGLGIRNTYVRYKERVSSGNWKTITLGRDIYSFTQKALMFEMEIHVVQENPLGNSSNTKILFSTLTETIPNPPTGLNLTFLQHGDFTTDMWLSWEIPNEWLEKHKNALLYKFYYKNGRTNETIIVELNRVESVERGYLIEKVEPYTNYMVRVACQLNSASFWSEWSPLVSGVSPEAAPSGRVVDLIQSVLGVNPNPYKRDVQLTWQPPRLDEQSGVIRGYHVNISSNSLPETLNVTVAENMYELPDIDKFHQYDVHIAAYTTKGAGPYSHLVIPDLTTEPAQVENLVANSDAPNRIVVAWAEPSNPHGEILKYVVKWNVASSPDNVHAAEPLDREKQKLIIDGLQPYTKYDIWVIIHNKVGKGQPVTDTVTTLFSVPTRPRNVRSHKSSSTEIELRWEPPETINGPFFGYEVHYWPSSDPQSSTNKSVSVTQAVLSVDCSMFEEAIPFMFKIFTVTGWNEEDKLLGEPVLLEKEMCGTDLPTTAIIIAVLISAFSILLLVFCFYTVRHSALMKPSPNPYFIDGILEPSSEKFKSRVTFHQDKEDFDVLNTCESFQELIIQESQVTSNKSSLSTSSGSSSDQGFHDMQSDAETYNQTLMNEHRRPNTRCSSGYGHSELDLEQGQRMLSPMEEYREDEVPVFSCPEDGDDCIVPVTSYMMQTADKESPLPSPEAVHIPMGSRESVQYTSRRASPVLGVSQSSSRSPHRLSSGSESDSMTYLQLGANHPASTSQNKVARQDKGEESDINYSQMAIQGTVSVQTPPYESVWPSESSPEELDSHPGAVNPDWINGFRTDLGFNNNSKEIPDIHSVSSFKAPQEVIVATALSPQTPNKSSSPEVDRPLLPKLSSTDSEDYIDIVGGNSSPRANPSQFSLPLMSPNSRNDASCMDYVLQSELPPASPQESTVL</sequence>
<evidence type="ECO:0000313" key="8">
    <source>
        <dbReference type="RefSeq" id="XP_022102826.1"/>
    </source>
</evidence>
<evidence type="ECO:0000256" key="3">
    <source>
        <dbReference type="SAM" id="SignalP"/>
    </source>
</evidence>
<dbReference type="SMART" id="SM00060">
    <property type="entry name" value="FN3"/>
    <property type="match status" value="5"/>
</dbReference>
<keyword evidence="2" id="KW-0812">Transmembrane</keyword>
<feature type="chain" id="PRO_5044665689" evidence="3">
    <location>
        <begin position="25"/>
        <end position="1068"/>
    </location>
</feature>
<dbReference type="SUPFAM" id="SSF49265">
    <property type="entry name" value="Fibronectin type III"/>
    <property type="match status" value="3"/>
</dbReference>
<dbReference type="RefSeq" id="XP_022102832.1">
    <property type="nucleotide sequence ID" value="XM_022247140.1"/>
</dbReference>
<dbReference type="AlphaFoldDB" id="A0A8B7ZB01"/>
<dbReference type="KEGG" id="aplc:110985797"/>
<feature type="compositionally biased region" description="Low complexity" evidence="1">
    <location>
        <begin position="923"/>
        <end position="933"/>
    </location>
</feature>
<feature type="domain" description="Fibronectin type-III" evidence="4">
    <location>
        <begin position="234"/>
        <end position="338"/>
    </location>
</feature>
<dbReference type="RefSeq" id="XP_022102827.1">
    <property type="nucleotide sequence ID" value="XM_022247135.1"/>
</dbReference>
<accession>A0A8B7ZB01</accession>
<gene>
    <name evidence="6 7 8 9 10 11 12 13 14 15 16" type="primary">LOC110985797</name>
</gene>
<keyword evidence="2" id="KW-0472">Membrane</keyword>
<dbReference type="GO" id="GO:0016020">
    <property type="term" value="C:membrane"/>
    <property type="evidence" value="ECO:0007669"/>
    <property type="project" value="UniProtKB-SubCell"/>
</dbReference>
<keyword evidence="5" id="KW-1185">Reference proteome</keyword>
<dbReference type="RefSeq" id="XP_022102828.1">
    <property type="nucleotide sequence ID" value="XM_022247136.1"/>
</dbReference>
<keyword evidence="2" id="KW-1133">Transmembrane helix</keyword>
<dbReference type="RefSeq" id="XP_022102831.1">
    <property type="nucleotide sequence ID" value="XM_022247139.1"/>
</dbReference>
<dbReference type="RefSeq" id="XP_022102829.1">
    <property type="nucleotide sequence ID" value="XM_022247137.1"/>
</dbReference>
<feature type="region of interest" description="Disordered" evidence="1">
    <location>
        <begin position="841"/>
        <end position="906"/>
    </location>
</feature>
<dbReference type="InterPro" id="IPR013783">
    <property type="entry name" value="Ig-like_fold"/>
</dbReference>
<evidence type="ECO:0000313" key="12">
    <source>
        <dbReference type="RefSeq" id="XP_022102831.1"/>
    </source>
</evidence>
<dbReference type="RefSeq" id="XP_022102824.1">
    <property type="nucleotide sequence ID" value="XM_022247132.1"/>
</dbReference>
<evidence type="ECO:0000313" key="13">
    <source>
        <dbReference type="RefSeq" id="XP_022102832.1"/>
    </source>
</evidence>
<evidence type="ECO:0000256" key="2">
    <source>
        <dbReference type="SAM" id="Phobius"/>
    </source>
</evidence>
<evidence type="ECO:0000313" key="9">
    <source>
        <dbReference type="RefSeq" id="XP_022102827.1"/>
    </source>
</evidence>
<feature type="region of interest" description="Disordered" evidence="1">
    <location>
        <begin position="923"/>
        <end position="949"/>
    </location>
</feature>
<evidence type="ECO:0000313" key="16">
    <source>
        <dbReference type="RefSeq" id="XP_022102835.1"/>
    </source>
</evidence>
<evidence type="ECO:0000259" key="4">
    <source>
        <dbReference type="PROSITE" id="PS50853"/>
    </source>
</evidence>
<dbReference type="Pfam" id="PF00041">
    <property type="entry name" value="fn3"/>
    <property type="match status" value="3"/>
</dbReference>
<evidence type="ECO:0000313" key="14">
    <source>
        <dbReference type="RefSeq" id="XP_022102833.1"/>
    </source>
</evidence>
<feature type="domain" description="Fibronectin type-III" evidence="4">
    <location>
        <begin position="347"/>
        <end position="438"/>
    </location>
</feature>
<evidence type="ECO:0000256" key="1">
    <source>
        <dbReference type="SAM" id="MobiDB-lite"/>
    </source>
</evidence>
<dbReference type="PROSITE" id="PS50853">
    <property type="entry name" value="FN3"/>
    <property type="match status" value="5"/>
</dbReference>
<reference evidence="6 7" key="1">
    <citation type="submission" date="2025-04" db="UniProtKB">
        <authorList>
            <consortium name="RefSeq"/>
        </authorList>
    </citation>
    <scope>IDENTIFICATION</scope>
</reference>
<feature type="region of interest" description="Disordered" evidence="1">
    <location>
        <begin position="986"/>
        <end position="1045"/>
    </location>
</feature>
<evidence type="ECO:0000313" key="10">
    <source>
        <dbReference type="RefSeq" id="XP_022102828.1"/>
    </source>
</evidence>
<dbReference type="OMA" id="MPSSACQ"/>
<dbReference type="RefSeq" id="XP_022102826.1">
    <property type="nucleotide sequence ID" value="XM_022247134.1"/>
</dbReference>
<feature type="compositionally biased region" description="Low complexity" evidence="1">
    <location>
        <begin position="859"/>
        <end position="875"/>
    </location>
</feature>
<dbReference type="RefSeq" id="XP_022102835.1">
    <property type="nucleotide sequence ID" value="XM_022247143.1"/>
</dbReference>
<dbReference type="Proteomes" id="UP000694845">
    <property type="component" value="Unplaced"/>
</dbReference>
<evidence type="ECO:0000313" key="11">
    <source>
        <dbReference type="RefSeq" id="XP_022102829.1"/>
    </source>
</evidence>
<name>A0A8B7ZB01_ACAPL</name>
<feature type="signal peptide" evidence="3">
    <location>
        <begin position="1"/>
        <end position="24"/>
    </location>
</feature>
<feature type="domain" description="Fibronectin type-III" evidence="4">
    <location>
        <begin position="441"/>
        <end position="540"/>
    </location>
</feature>